<dbReference type="STRING" id="1236976.JCM16418_48"/>
<organism evidence="3 4">
    <name type="scientific">Paenibacillus pini JCM 16418</name>
    <dbReference type="NCBI Taxonomy" id="1236976"/>
    <lineage>
        <taxon>Bacteria</taxon>
        <taxon>Bacillati</taxon>
        <taxon>Bacillota</taxon>
        <taxon>Bacilli</taxon>
        <taxon>Bacillales</taxon>
        <taxon>Paenibacillaceae</taxon>
        <taxon>Paenibacillus</taxon>
    </lineage>
</organism>
<dbReference type="OrthoDB" id="5622177at2"/>
<proteinExistence type="predicted"/>
<gene>
    <name evidence="3" type="ORF">JCM16418_48</name>
</gene>
<dbReference type="EMBL" id="BAVZ01000001">
    <property type="protein sequence ID" value="GAF06105.1"/>
    <property type="molecule type" value="Genomic_DNA"/>
</dbReference>
<name>W7Y5R1_9BACL</name>
<feature type="domain" description="SseB protein C-terminal" evidence="2">
    <location>
        <begin position="141"/>
        <end position="248"/>
    </location>
</feature>
<accession>W7Y5R1</accession>
<dbReference type="Pfam" id="PF07179">
    <property type="entry name" value="SseB"/>
    <property type="match status" value="1"/>
</dbReference>
<evidence type="ECO:0008006" key="5">
    <source>
        <dbReference type="Google" id="ProtNLM"/>
    </source>
</evidence>
<evidence type="ECO:0000313" key="4">
    <source>
        <dbReference type="Proteomes" id="UP000019364"/>
    </source>
</evidence>
<dbReference type="Pfam" id="PF14581">
    <property type="entry name" value="SseB_C"/>
    <property type="match status" value="1"/>
</dbReference>
<dbReference type="eggNOG" id="ENOG502Z89T">
    <property type="taxonomic scope" value="Bacteria"/>
</dbReference>
<dbReference type="Proteomes" id="UP000019364">
    <property type="component" value="Unassembled WGS sequence"/>
</dbReference>
<dbReference type="RefSeq" id="WP_036645044.1">
    <property type="nucleotide sequence ID" value="NZ_BAVZ01000001.1"/>
</dbReference>
<evidence type="ECO:0000259" key="2">
    <source>
        <dbReference type="Pfam" id="PF14581"/>
    </source>
</evidence>
<dbReference type="InterPro" id="IPR009839">
    <property type="entry name" value="SseB_N"/>
</dbReference>
<sequence length="248" mass="27461">MSSQPQNELELKLIKAFEDASARADFYIELQKSQIYAIQGNGPETVTKEKTLSQGETVQLLNIEGNGKIYIPIFSSITRMQEFIQEEVHYLSMNAKELFQLTKGADLLLNPGSEFGKEFSSGEIESILNGAVFNAPESYVVEKDTNVMIGQPTTPPVELLNGLRTLFATLSQVECAYNAQVYNPKTDEKPHTLIAIRFNGGGDELIAAAGRVTESVSIPDPPVDYVQLDGNSGLESYFEKECMPFYQK</sequence>
<dbReference type="InterPro" id="IPR027945">
    <property type="entry name" value="SseB_C"/>
</dbReference>
<evidence type="ECO:0000313" key="3">
    <source>
        <dbReference type="EMBL" id="GAF06105.1"/>
    </source>
</evidence>
<evidence type="ECO:0000259" key="1">
    <source>
        <dbReference type="Pfam" id="PF07179"/>
    </source>
</evidence>
<feature type="domain" description="SseB protein N-terminal" evidence="1">
    <location>
        <begin position="15"/>
        <end position="125"/>
    </location>
</feature>
<protein>
    <recommendedName>
        <fullName evidence="5">SseB protein N-terminal domain-containing protein</fullName>
    </recommendedName>
</protein>
<keyword evidence="4" id="KW-1185">Reference proteome</keyword>
<comment type="caution">
    <text evidence="3">The sequence shown here is derived from an EMBL/GenBank/DDBJ whole genome shotgun (WGS) entry which is preliminary data.</text>
</comment>
<dbReference type="AlphaFoldDB" id="W7Y5R1"/>
<reference evidence="3 4" key="1">
    <citation type="journal article" date="2014" name="Genome Announc.">
        <title>Draft Genome Sequence of Paenibacillus pini JCM 16418T, Isolated from the Rhizosphere of Pine Tree.</title>
        <authorList>
            <person name="Yuki M."/>
            <person name="Oshima K."/>
            <person name="Suda W."/>
            <person name="Oshida Y."/>
            <person name="Kitamura K."/>
            <person name="Iida Y."/>
            <person name="Hattori M."/>
            <person name="Ohkuma M."/>
        </authorList>
    </citation>
    <scope>NUCLEOTIDE SEQUENCE [LARGE SCALE GENOMIC DNA]</scope>
    <source>
        <strain evidence="3 4">JCM 16418</strain>
    </source>
</reference>